<sequence>MEPSAKWWHLSPSLSVPYTRSPTSERSPNSDQPTRRFCDLAFLYRAVGVKLDKFAQKRSRVGYRVDDDDVQQILFDSEPDWELFERLLQEVPVVRHLVDPRRDIDTLAGEDVEIDS</sequence>
<dbReference type="AlphaFoldDB" id="A0A8J5I2I7"/>
<keyword evidence="3" id="KW-1185">Reference proteome</keyword>
<dbReference type="EMBL" id="JAENGY010003039">
    <property type="protein sequence ID" value="KAG6942601.1"/>
    <property type="molecule type" value="Genomic_DNA"/>
</dbReference>
<dbReference type="Proteomes" id="UP000709295">
    <property type="component" value="Unassembled WGS sequence"/>
</dbReference>
<accession>A0A8J5I2I7</accession>
<gene>
    <name evidence="2" type="ORF">JG688_00018030</name>
</gene>
<name>A0A8J5I2I7_9STRA</name>
<evidence type="ECO:0000313" key="2">
    <source>
        <dbReference type="EMBL" id="KAG6942601.1"/>
    </source>
</evidence>
<protein>
    <submittedName>
        <fullName evidence="2">Uncharacterized protein</fullName>
    </submittedName>
</protein>
<feature type="region of interest" description="Disordered" evidence="1">
    <location>
        <begin position="14"/>
        <end position="34"/>
    </location>
</feature>
<evidence type="ECO:0000313" key="3">
    <source>
        <dbReference type="Proteomes" id="UP000709295"/>
    </source>
</evidence>
<organism evidence="2 3">
    <name type="scientific">Phytophthora aleatoria</name>
    <dbReference type="NCBI Taxonomy" id="2496075"/>
    <lineage>
        <taxon>Eukaryota</taxon>
        <taxon>Sar</taxon>
        <taxon>Stramenopiles</taxon>
        <taxon>Oomycota</taxon>
        <taxon>Peronosporomycetes</taxon>
        <taxon>Peronosporales</taxon>
        <taxon>Peronosporaceae</taxon>
        <taxon>Phytophthora</taxon>
    </lineage>
</organism>
<comment type="caution">
    <text evidence="2">The sequence shown here is derived from an EMBL/GenBank/DDBJ whole genome shotgun (WGS) entry which is preliminary data.</text>
</comment>
<evidence type="ECO:0000256" key="1">
    <source>
        <dbReference type="SAM" id="MobiDB-lite"/>
    </source>
</evidence>
<proteinExistence type="predicted"/>
<reference evidence="2" key="1">
    <citation type="submission" date="2021-01" db="EMBL/GenBank/DDBJ databases">
        <title>Phytophthora aleatoria, a newly-described species from Pinus radiata is distinct from Phytophthora cactorum isolates based on comparative genomics.</title>
        <authorList>
            <person name="Mcdougal R."/>
            <person name="Panda P."/>
            <person name="Williams N."/>
            <person name="Studholme D.J."/>
        </authorList>
    </citation>
    <scope>NUCLEOTIDE SEQUENCE</scope>
    <source>
        <strain evidence="2">NZFS 4037</strain>
    </source>
</reference>
<feature type="compositionally biased region" description="Polar residues" evidence="1">
    <location>
        <begin position="14"/>
        <end position="32"/>
    </location>
</feature>